<name>A0A811LAH4_9BILA</name>
<feature type="compositionally biased region" description="Polar residues" evidence="1">
    <location>
        <begin position="22"/>
        <end position="33"/>
    </location>
</feature>
<feature type="compositionally biased region" description="Basic and acidic residues" evidence="1">
    <location>
        <begin position="425"/>
        <end position="435"/>
    </location>
</feature>
<feature type="region of interest" description="Disordered" evidence="1">
    <location>
        <begin position="81"/>
        <end position="435"/>
    </location>
</feature>
<dbReference type="AlphaFoldDB" id="A0A811LAH4"/>
<organism evidence="2 3">
    <name type="scientific">Bursaphelenchus okinawaensis</name>
    <dbReference type="NCBI Taxonomy" id="465554"/>
    <lineage>
        <taxon>Eukaryota</taxon>
        <taxon>Metazoa</taxon>
        <taxon>Ecdysozoa</taxon>
        <taxon>Nematoda</taxon>
        <taxon>Chromadorea</taxon>
        <taxon>Rhabditida</taxon>
        <taxon>Tylenchina</taxon>
        <taxon>Tylenchomorpha</taxon>
        <taxon>Aphelenchoidea</taxon>
        <taxon>Aphelenchoididae</taxon>
        <taxon>Bursaphelenchus</taxon>
    </lineage>
</organism>
<gene>
    <name evidence="2" type="ORF">BOKJ2_LOCUS10934</name>
</gene>
<feature type="compositionally biased region" description="Basic and acidic residues" evidence="1">
    <location>
        <begin position="275"/>
        <end position="297"/>
    </location>
</feature>
<keyword evidence="3" id="KW-1185">Reference proteome</keyword>
<evidence type="ECO:0000313" key="2">
    <source>
        <dbReference type="EMBL" id="CAD5224164.1"/>
    </source>
</evidence>
<feature type="compositionally biased region" description="Basic and acidic residues" evidence="1">
    <location>
        <begin position="135"/>
        <end position="167"/>
    </location>
</feature>
<feature type="compositionally biased region" description="Basic and acidic residues" evidence="1">
    <location>
        <begin position="86"/>
        <end position="96"/>
    </location>
</feature>
<dbReference type="OrthoDB" id="567788at2759"/>
<feature type="compositionally biased region" description="Basic and acidic residues" evidence="1">
    <location>
        <begin position="103"/>
        <end position="113"/>
    </location>
</feature>
<comment type="caution">
    <text evidence="2">The sequence shown here is derived from an EMBL/GenBank/DDBJ whole genome shotgun (WGS) entry which is preliminary data.</text>
</comment>
<dbReference type="Proteomes" id="UP000783686">
    <property type="component" value="Unassembled WGS sequence"/>
</dbReference>
<feature type="compositionally biased region" description="Basic and acidic residues" evidence="1">
    <location>
        <begin position="355"/>
        <end position="370"/>
    </location>
</feature>
<dbReference type="EMBL" id="CAJFCW020000005">
    <property type="protein sequence ID" value="CAG9119717.1"/>
    <property type="molecule type" value="Genomic_DNA"/>
</dbReference>
<proteinExistence type="predicted"/>
<feature type="compositionally biased region" description="Basic and acidic residues" evidence="1">
    <location>
        <begin position="304"/>
        <end position="318"/>
    </location>
</feature>
<sequence>MDPQNGAPKQSDLPVPPPPRSDGSQDSETSSNDFVKIDDSELRNVPEEFLTNYGNQVASDVLGSALADNWKMDERDLYVPEAAGEAETHPADHPLVDLDEFDPLAKSHSHDLEPVLEESSQKLQGVTITELPDDPPTKSHEDVKQPAGDAKEEFKLPEPEPEPKKADSPVPEPKQKSASPVPEPHKAESPIPEPTQRSASPEPEKKAASPEPSPSEPKEDEKIVDLAPSSPEPVDNVNEEVSLRRTSLLTQDQEKDKDAESNVSGVASQIEEAIQEAHDQVGDLLDDYRHHNQHQNEHSPATDSGKDVLGELHSDRAQEQNSGSMRELSPDLVTYDRQGPLTIPQTKAEPEPEPEPEHEPEPEPVVEQKPRPPTPPKDLSGPEEENPKVIDLGPPPHSHGQFHRQASEGLPSILKKSGDPWVDFKSVDPRGRFKS</sequence>
<evidence type="ECO:0000313" key="3">
    <source>
        <dbReference type="Proteomes" id="UP000614601"/>
    </source>
</evidence>
<dbReference type="EMBL" id="CAJFDH010000005">
    <property type="protein sequence ID" value="CAD5224164.1"/>
    <property type="molecule type" value="Genomic_DNA"/>
</dbReference>
<feature type="region of interest" description="Disordered" evidence="1">
    <location>
        <begin position="1"/>
        <end position="40"/>
    </location>
</feature>
<evidence type="ECO:0000256" key="1">
    <source>
        <dbReference type="SAM" id="MobiDB-lite"/>
    </source>
</evidence>
<accession>A0A811LAH4</accession>
<dbReference type="Proteomes" id="UP000614601">
    <property type="component" value="Unassembled WGS sequence"/>
</dbReference>
<protein>
    <submittedName>
        <fullName evidence="2">Uncharacterized protein</fullName>
    </submittedName>
</protein>
<reference evidence="2" key="1">
    <citation type="submission" date="2020-09" db="EMBL/GenBank/DDBJ databases">
        <authorList>
            <person name="Kikuchi T."/>
        </authorList>
    </citation>
    <scope>NUCLEOTIDE SEQUENCE</scope>
    <source>
        <strain evidence="2">SH1</strain>
    </source>
</reference>